<protein>
    <submittedName>
        <fullName evidence="1">Uncharacterized protein</fullName>
    </submittedName>
</protein>
<comment type="caution">
    <text evidence="1">The sequence shown here is derived from an EMBL/GenBank/DDBJ whole genome shotgun (WGS) entry which is preliminary data.</text>
</comment>
<evidence type="ECO:0000313" key="1">
    <source>
        <dbReference type="EMBL" id="MFC4638377.1"/>
    </source>
</evidence>
<sequence length="85" mass="8803">MSDESSVAPAALPTRVLLSLRYADGGVADAEVTRKAALYLSRQTGVVRAEGNSAGSLELQYDSAQVTLTELTRALGPAGLRVGIV</sequence>
<dbReference type="Gene3D" id="3.30.70.100">
    <property type="match status" value="1"/>
</dbReference>
<dbReference type="Proteomes" id="UP001595952">
    <property type="component" value="Unassembled WGS sequence"/>
</dbReference>
<reference evidence="2" key="1">
    <citation type="journal article" date="2019" name="Int. J. Syst. Evol. Microbiol.">
        <title>The Global Catalogue of Microorganisms (GCM) 10K type strain sequencing project: providing services to taxonomists for standard genome sequencing and annotation.</title>
        <authorList>
            <consortium name="The Broad Institute Genomics Platform"/>
            <consortium name="The Broad Institute Genome Sequencing Center for Infectious Disease"/>
            <person name="Wu L."/>
            <person name="Ma J."/>
        </authorList>
    </citation>
    <scope>NUCLEOTIDE SEQUENCE [LARGE SCALE GENOMIC DNA]</scope>
    <source>
        <strain evidence="2">CCUG 55995</strain>
    </source>
</reference>
<name>A0ABV9I7R8_9DEIO</name>
<dbReference type="EMBL" id="JBHSEI010000005">
    <property type="protein sequence ID" value="MFC4638377.1"/>
    <property type="molecule type" value="Genomic_DNA"/>
</dbReference>
<accession>A0ABV9I7R8</accession>
<evidence type="ECO:0000313" key="2">
    <source>
        <dbReference type="Proteomes" id="UP001595952"/>
    </source>
</evidence>
<dbReference type="RefSeq" id="WP_380061383.1">
    <property type="nucleotide sequence ID" value="NZ_JBHSEI010000005.1"/>
</dbReference>
<proteinExistence type="predicted"/>
<organism evidence="1 2">
    <name type="scientific">Deinococcus hohokamensis</name>
    <dbReference type="NCBI Taxonomy" id="309883"/>
    <lineage>
        <taxon>Bacteria</taxon>
        <taxon>Thermotogati</taxon>
        <taxon>Deinococcota</taxon>
        <taxon>Deinococci</taxon>
        <taxon>Deinococcales</taxon>
        <taxon>Deinococcaceae</taxon>
        <taxon>Deinococcus</taxon>
    </lineage>
</organism>
<gene>
    <name evidence="1" type="ORF">ACFO0D_08465</name>
</gene>
<keyword evidence="2" id="KW-1185">Reference proteome</keyword>